<dbReference type="OrthoDB" id="9786961at2"/>
<evidence type="ECO:0000313" key="1">
    <source>
        <dbReference type="EMBL" id="RPF56540.1"/>
    </source>
</evidence>
<dbReference type="Proteomes" id="UP000277108">
    <property type="component" value="Unassembled WGS sequence"/>
</dbReference>
<dbReference type="InterPro" id="IPR014407">
    <property type="entry name" value="McrC_bac"/>
</dbReference>
<accession>A0A3N5BN96</accession>
<keyword evidence="2" id="KW-1185">Reference proteome</keyword>
<dbReference type="PANTHER" id="PTHR38733">
    <property type="entry name" value="PROTEIN MCRC"/>
    <property type="match status" value="1"/>
</dbReference>
<gene>
    <name evidence="1" type="ORF">EDD62_1182</name>
</gene>
<dbReference type="RefSeq" id="WP_123807908.1">
    <property type="nucleotide sequence ID" value="NZ_RKRK01000003.1"/>
</dbReference>
<organism evidence="1 2">
    <name type="scientific">Abyssicoccus albus</name>
    <dbReference type="NCBI Taxonomy" id="1817405"/>
    <lineage>
        <taxon>Bacteria</taxon>
        <taxon>Bacillati</taxon>
        <taxon>Bacillota</taxon>
        <taxon>Bacilli</taxon>
        <taxon>Bacillales</taxon>
        <taxon>Abyssicoccaceae</taxon>
    </lineage>
</organism>
<dbReference type="AlphaFoldDB" id="A0A3N5BN96"/>
<proteinExistence type="predicted"/>
<dbReference type="PIRSF" id="PIRSF003109">
    <property type="entry name" value="McrC"/>
    <property type="match status" value="1"/>
</dbReference>
<dbReference type="GO" id="GO:0009307">
    <property type="term" value="P:DNA restriction-modification system"/>
    <property type="evidence" value="ECO:0007669"/>
    <property type="project" value="InterPro"/>
</dbReference>
<dbReference type="InterPro" id="IPR019292">
    <property type="entry name" value="McrC"/>
</dbReference>
<dbReference type="EMBL" id="RKRK01000003">
    <property type="protein sequence ID" value="RPF56540.1"/>
    <property type="molecule type" value="Genomic_DNA"/>
</dbReference>
<sequence length="348" mass="41729">MMIYKSIVIKNIFYMLSYAYKVLNQNHYKKIELESFEHMSDLFAEILIKAVTKQLKQGLFKNYNEMTDSITTVRGKININKTFQNRVQRNQLITCEFDELSANNIYNQILKRSLLVLLYDYDVIEAKKVKIKRLLNYFEDIDAIELERIDWSQLEYHRNNGSYEMILNLCKILIESKLQSTESGELKFQMFTDDNMALLYERFVREYYKKHYPNYEITSTHINWRLDNKTEHKDFKLLPIMKSDIVITRGNKTLIIDTKFYTNILTDFQKFHSPNLYQIFTYVKNYDRDSKNEVAGMLLYAKTENDIDISSVYNMDGNNIYVKTIDLNQDFNHIKYQLDNVINEYFNL</sequence>
<name>A0A3N5BN96_9BACL</name>
<protein>
    <submittedName>
        <fullName evidence="1">5-methylcytosine-specific restriction enzyme subunit McrC</fullName>
    </submittedName>
</protein>
<dbReference type="Pfam" id="PF10117">
    <property type="entry name" value="McrBC"/>
    <property type="match status" value="1"/>
</dbReference>
<comment type="caution">
    <text evidence="1">The sequence shown here is derived from an EMBL/GenBank/DDBJ whole genome shotgun (WGS) entry which is preliminary data.</text>
</comment>
<dbReference type="PANTHER" id="PTHR38733:SF1">
    <property type="entry name" value="TYPE IV METHYL-DIRECTED RESTRICTION ENZYME ECOKMCRBC"/>
    <property type="match status" value="1"/>
</dbReference>
<evidence type="ECO:0000313" key="2">
    <source>
        <dbReference type="Proteomes" id="UP000277108"/>
    </source>
</evidence>
<reference evidence="1 2" key="1">
    <citation type="submission" date="2018-11" db="EMBL/GenBank/DDBJ databases">
        <title>Genomic Encyclopedia of Type Strains, Phase IV (KMG-IV): sequencing the most valuable type-strain genomes for metagenomic binning, comparative biology and taxonomic classification.</title>
        <authorList>
            <person name="Goeker M."/>
        </authorList>
    </citation>
    <scope>NUCLEOTIDE SEQUENCE [LARGE SCALE GENOMIC DNA]</scope>
    <source>
        <strain evidence="1 2">DSM 29158</strain>
    </source>
</reference>